<evidence type="ECO:0000256" key="1">
    <source>
        <dbReference type="SAM" id="MobiDB-lite"/>
    </source>
</evidence>
<feature type="region of interest" description="Disordered" evidence="1">
    <location>
        <begin position="140"/>
        <end position="175"/>
    </location>
</feature>
<dbReference type="PANTHER" id="PTHR47595">
    <property type="entry name" value="HEAT SHOCK 70 KDA PROTEIN 14"/>
    <property type="match status" value="1"/>
</dbReference>
<organism evidence="3 4">
    <name type="scientific">Trichonephila clavata</name>
    <name type="common">Joro spider</name>
    <name type="synonym">Nephila clavata</name>
    <dbReference type="NCBI Taxonomy" id="2740835"/>
    <lineage>
        <taxon>Eukaryota</taxon>
        <taxon>Metazoa</taxon>
        <taxon>Ecdysozoa</taxon>
        <taxon>Arthropoda</taxon>
        <taxon>Chelicerata</taxon>
        <taxon>Arachnida</taxon>
        <taxon>Araneae</taxon>
        <taxon>Araneomorphae</taxon>
        <taxon>Entelegynae</taxon>
        <taxon>Araneoidea</taxon>
        <taxon>Nephilidae</taxon>
        <taxon>Trichonephila</taxon>
    </lineage>
</organism>
<comment type="caution">
    <text evidence="3">The sequence shown here is derived from an EMBL/GenBank/DDBJ whole genome shotgun (WGS) entry which is preliminary data.</text>
</comment>
<evidence type="ECO:0000259" key="2">
    <source>
        <dbReference type="Pfam" id="PF13837"/>
    </source>
</evidence>
<evidence type="ECO:0000313" key="4">
    <source>
        <dbReference type="Proteomes" id="UP000887116"/>
    </source>
</evidence>
<proteinExistence type="predicted"/>
<dbReference type="AlphaFoldDB" id="A0A8X6HS12"/>
<evidence type="ECO:0000313" key="3">
    <source>
        <dbReference type="EMBL" id="GFR29102.1"/>
    </source>
</evidence>
<dbReference type="EMBL" id="BMAO01009169">
    <property type="protein sequence ID" value="GFR29102.1"/>
    <property type="molecule type" value="Genomic_DNA"/>
</dbReference>
<gene>
    <name evidence="3" type="primary">X975_21876</name>
    <name evidence="3" type="ORF">TNCT_326271</name>
</gene>
<accession>A0A8X6HS12</accession>
<name>A0A8X6HS12_TRICU</name>
<dbReference type="FunFam" id="1.10.10.60:FF:000032">
    <property type="entry name" value="Zinc finger and SCAN domain-containing 20"/>
    <property type="match status" value="1"/>
</dbReference>
<dbReference type="InterPro" id="IPR044822">
    <property type="entry name" value="Myb_DNA-bind_4"/>
</dbReference>
<protein>
    <submittedName>
        <fullName evidence="3">Zinc finger protein with KRAB and SCAN domains 2</fullName>
    </submittedName>
</protein>
<reference evidence="3" key="1">
    <citation type="submission" date="2020-07" db="EMBL/GenBank/DDBJ databases">
        <title>Multicomponent nature underlies the extraordinary mechanical properties of spider dragline silk.</title>
        <authorList>
            <person name="Kono N."/>
            <person name="Nakamura H."/>
            <person name="Mori M."/>
            <person name="Yoshida Y."/>
            <person name="Ohtoshi R."/>
            <person name="Malay A.D."/>
            <person name="Moran D.A.P."/>
            <person name="Tomita M."/>
            <person name="Numata K."/>
            <person name="Arakawa K."/>
        </authorList>
    </citation>
    <scope>NUCLEOTIDE SEQUENCE</scope>
</reference>
<feature type="domain" description="Myb/SANT-like DNA-binding" evidence="2">
    <location>
        <begin position="9"/>
        <end position="98"/>
    </location>
</feature>
<dbReference type="PANTHER" id="PTHR47595:SF1">
    <property type="entry name" value="MYB_SANT-LIKE DNA-BINDING DOMAIN-CONTAINING PROTEIN"/>
    <property type="match status" value="1"/>
</dbReference>
<dbReference type="Gene3D" id="1.10.10.60">
    <property type="entry name" value="Homeodomain-like"/>
    <property type="match status" value="1"/>
</dbReference>
<dbReference type="Proteomes" id="UP000887116">
    <property type="component" value="Unassembled WGS sequence"/>
</dbReference>
<keyword evidence="4" id="KW-1185">Reference proteome</keyword>
<dbReference type="Pfam" id="PF13837">
    <property type="entry name" value="Myb_DNA-bind_4"/>
    <property type="match status" value="1"/>
</dbReference>
<sequence length="175" mass="20208">MAAVVECARWCTEEIRALINIWGNLDVQKKFDGTVRDSEVYKNISEELKKLGYARTVSQIRSKVKQMKRDYRLQKDKLNLSGSAGAIKFKFFLEMDRILSSKDCTCPSEILETEISGFNLSNTWNLEDRMFEDTPEEEKHITELENSEVEPVTPSNSRCQQEIFLETPSRQAEAD</sequence>
<dbReference type="OrthoDB" id="691673at2759"/>